<feature type="signal peptide" evidence="2">
    <location>
        <begin position="1"/>
        <end position="17"/>
    </location>
</feature>
<protein>
    <submittedName>
        <fullName evidence="3">Uncharacterized protein</fullName>
    </submittedName>
</protein>
<evidence type="ECO:0000256" key="2">
    <source>
        <dbReference type="SAM" id="SignalP"/>
    </source>
</evidence>
<reference evidence="3 4" key="1">
    <citation type="submission" date="2021-05" db="EMBL/GenBank/DDBJ databases">
        <title>Comparative genomic studies on the polysaccharide-degrading batcterial strains of the Flammeovirga genus.</title>
        <authorList>
            <person name="Zewei F."/>
            <person name="Zheng Z."/>
            <person name="Yu L."/>
            <person name="Ruyue G."/>
            <person name="Yanhong M."/>
            <person name="Yuanyuan C."/>
            <person name="Jingyan G."/>
            <person name="Wenjun H."/>
        </authorList>
    </citation>
    <scope>NUCLEOTIDE SEQUENCE [LARGE SCALE GENOMIC DNA]</scope>
    <source>
        <strain evidence="3 4">NBRC:100898</strain>
    </source>
</reference>
<dbReference type="KEGG" id="fya:KMW28_21900"/>
<dbReference type="EMBL" id="CP076133">
    <property type="protein sequence ID" value="QWG05081.1"/>
    <property type="molecule type" value="Genomic_DNA"/>
</dbReference>
<dbReference type="AlphaFoldDB" id="A0AAX1NEF6"/>
<name>A0AAX1NEF6_9BACT</name>
<gene>
    <name evidence="3" type="ORF">KMW28_21900</name>
</gene>
<keyword evidence="2" id="KW-0732">Signal</keyword>
<evidence type="ECO:0000313" key="3">
    <source>
        <dbReference type="EMBL" id="QWG05081.1"/>
    </source>
</evidence>
<evidence type="ECO:0000256" key="1">
    <source>
        <dbReference type="SAM" id="Coils"/>
    </source>
</evidence>
<dbReference type="Proteomes" id="UP000678679">
    <property type="component" value="Chromosome 2"/>
</dbReference>
<organism evidence="3 4">
    <name type="scientific">Flammeovirga yaeyamensis</name>
    <dbReference type="NCBI Taxonomy" id="367791"/>
    <lineage>
        <taxon>Bacteria</taxon>
        <taxon>Pseudomonadati</taxon>
        <taxon>Bacteroidota</taxon>
        <taxon>Cytophagia</taxon>
        <taxon>Cytophagales</taxon>
        <taxon>Flammeovirgaceae</taxon>
        <taxon>Flammeovirga</taxon>
    </lineage>
</organism>
<feature type="coiled-coil region" evidence="1">
    <location>
        <begin position="107"/>
        <end position="134"/>
    </location>
</feature>
<feature type="chain" id="PRO_5043712934" evidence="2">
    <location>
        <begin position="18"/>
        <end position="654"/>
    </location>
</feature>
<keyword evidence="1" id="KW-0175">Coiled coil</keyword>
<sequence>MRFLLLSILLLPLMSNAQEIREIKIPGTDSVMVIDITKIREEAEKVAEEARMMAAEQQEMQMEVFIEAFGEDSDFKDFKEKFEKFQELKDFEVVFPEGFPENIEVDAERIEECIRVAQIQLEAQQEEMERAMEKAYTSNIQYEKNFFYSYKVDYEGDIKLNDKEDDIISISEGGKFVVEKRTFGNLRKLVIQPSSTGELTYKYYEGNKLMPFKPDGENWLNDVLPEVIKSNAIAAEDRIDRQIKSGGVSGTLNYISSLDGNSAKTTFYRILLNHKKVKNSDIASITDAVVKNITSSFELEKYFKSTFATYYNKKMLNAYFNGIKEIKSSTSKENCLINVVSRKEFQNGFSKENMNAWVDAYVSLTSSFGKRKVYSRALENGIHQFYPTDLERILQNISSDFDLRMSIEKSFIDDYFKNWSDSQIITIINQTQRISSSFDHSQALMKISEQWDTLSKGAKLAYLESSKDITSAFELRKALAFYSVVYEEDESIKKLYYGALKNISSDFDLKSALSKAMKSPSFNAKDVTYYLDASKSISSSFDKKGVLMSIAPFVNLETAPFFFEETAKISSAFDKKSVFLKMIDQDNFTYEFLPHYLKAASTISSSFELSTVLREAAPYVVASKNEEYKNQYVKVAKGISSSDYRNEVLGALYE</sequence>
<proteinExistence type="predicted"/>
<accession>A0AAX1NEF6</accession>
<evidence type="ECO:0000313" key="4">
    <source>
        <dbReference type="Proteomes" id="UP000678679"/>
    </source>
</evidence>
<dbReference type="RefSeq" id="WP_169662241.1">
    <property type="nucleotide sequence ID" value="NZ_CP076133.1"/>
</dbReference>
<keyword evidence="4" id="KW-1185">Reference proteome</keyword>